<protein>
    <submittedName>
        <fullName evidence="2">Uncharacterized protein</fullName>
    </submittedName>
</protein>
<reference evidence="3" key="1">
    <citation type="submission" date="2015-07" db="EMBL/GenBank/DDBJ databases">
        <title>Draft genome sequence of a Pseudoalteromonas rubra strain, OCN096, isolated from Kaneohe Bay, Oahu, Hawaii.</title>
        <authorList>
            <person name="Beurmann S."/>
            <person name="Ushijima B."/>
            <person name="Belcaid M."/>
            <person name="Callahan S.M."/>
            <person name="Aeby G.S."/>
        </authorList>
    </citation>
    <scope>NUCLEOTIDE SEQUENCE [LARGE SCALE GENOMIC DNA]</scope>
    <source>
        <strain evidence="3">OCN096</strain>
    </source>
</reference>
<gene>
    <name evidence="2" type="ORF">AC626_19495</name>
</gene>
<feature type="transmembrane region" description="Helical" evidence="1">
    <location>
        <begin position="12"/>
        <end position="35"/>
    </location>
</feature>
<proteinExistence type="predicted"/>
<dbReference type="PATRIC" id="fig|43658.6.peg.956"/>
<evidence type="ECO:0000256" key="1">
    <source>
        <dbReference type="SAM" id="Phobius"/>
    </source>
</evidence>
<evidence type="ECO:0000313" key="2">
    <source>
        <dbReference type="EMBL" id="KNC66031.1"/>
    </source>
</evidence>
<feature type="transmembrane region" description="Helical" evidence="1">
    <location>
        <begin position="75"/>
        <end position="92"/>
    </location>
</feature>
<keyword evidence="1" id="KW-0472">Membrane</keyword>
<dbReference type="Proteomes" id="UP000036850">
    <property type="component" value="Unassembled WGS sequence"/>
</dbReference>
<sequence>MRVSIYGDKRRLLFYFVHSLTVRYMTETTSIVIIWNVSLPKLKEGLVFSFCKRPVSVKVNCSCEPQESLLLKASQVSQVVMLFVGVVTVLVASRQITSSQQQGQTQLAKEMYGQYLELAFESPYFAEPQSGLACPDNGSDKGQTGANSISVIDSKGKDDLCWAQYTWFVSRLLYASENILSLDLPEKHKTSWATTINLQISYHLEYISSESFAEVIPNYSCSLQSILRASNEFIPNFLPKECRS</sequence>
<dbReference type="EMBL" id="LFZX01000197">
    <property type="protein sequence ID" value="KNC66031.1"/>
    <property type="molecule type" value="Genomic_DNA"/>
</dbReference>
<comment type="caution">
    <text evidence="2">The sequence shown here is derived from an EMBL/GenBank/DDBJ whole genome shotgun (WGS) entry which is preliminary data.</text>
</comment>
<name>A0A0L0ENQ5_9GAMM</name>
<accession>A0A0L0ENQ5</accession>
<keyword evidence="1" id="KW-0812">Transmembrane</keyword>
<evidence type="ECO:0000313" key="3">
    <source>
        <dbReference type="Proteomes" id="UP000036850"/>
    </source>
</evidence>
<dbReference type="AlphaFoldDB" id="A0A0L0ENQ5"/>
<keyword evidence="1" id="KW-1133">Transmembrane helix</keyword>
<organism evidence="2 3">
    <name type="scientific">Pseudoalteromonas rubra</name>
    <dbReference type="NCBI Taxonomy" id="43658"/>
    <lineage>
        <taxon>Bacteria</taxon>
        <taxon>Pseudomonadati</taxon>
        <taxon>Pseudomonadota</taxon>
        <taxon>Gammaproteobacteria</taxon>
        <taxon>Alteromonadales</taxon>
        <taxon>Pseudoalteromonadaceae</taxon>
        <taxon>Pseudoalteromonas</taxon>
    </lineage>
</organism>